<dbReference type="PANTHER" id="PTHR11635">
    <property type="entry name" value="CAMP-DEPENDENT PROTEIN KINASE REGULATORY CHAIN"/>
    <property type="match status" value="1"/>
</dbReference>
<name>A0A7S4L678_GUITH</name>
<dbReference type="PANTHER" id="PTHR11635:SF152">
    <property type="entry name" value="CAMP-DEPENDENT PROTEIN KINASE TYPE I REGULATORY SUBUNIT-RELATED"/>
    <property type="match status" value="1"/>
</dbReference>
<evidence type="ECO:0000313" key="3">
    <source>
        <dbReference type="EMBL" id="CAE2315558.1"/>
    </source>
</evidence>
<dbReference type="PROSITE" id="PS50042">
    <property type="entry name" value="CNMP_BINDING_3"/>
    <property type="match status" value="2"/>
</dbReference>
<dbReference type="CDD" id="cd22958">
    <property type="entry name" value="DD_DPY30_SDC1-like"/>
    <property type="match status" value="1"/>
</dbReference>
<dbReference type="InterPro" id="IPR018488">
    <property type="entry name" value="cNMP-bd_CS"/>
</dbReference>
<dbReference type="CDD" id="cd00038">
    <property type="entry name" value="CAP_ED"/>
    <property type="match status" value="2"/>
</dbReference>
<dbReference type="Pfam" id="PF05186">
    <property type="entry name" value="Dpy-30"/>
    <property type="match status" value="1"/>
</dbReference>
<dbReference type="InterPro" id="IPR000595">
    <property type="entry name" value="cNMP-bd_dom"/>
</dbReference>
<reference evidence="3" key="1">
    <citation type="submission" date="2021-01" db="EMBL/GenBank/DDBJ databases">
        <authorList>
            <person name="Corre E."/>
            <person name="Pelletier E."/>
            <person name="Niang G."/>
            <person name="Scheremetjew M."/>
            <person name="Finn R."/>
            <person name="Kale V."/>
            <person name="Holt S."/>
            <person name="Cochrane G."/>
            <person name="Meng A."/>
            <person name="Brown T."/>
            <person name="Cohen L."/>
        </authorList>
    </citation>
    <scope>NUCLEOTIDE SEQUENCE</scope>
    <source>
        <strain evidence="3">CCMP 2712</strain>
    </source>
</reference>
<dbReference type="Gene3D" id="2.60.120.10">
    <property type="entry name" value="Jelly Rolls"/>
    <property type="match status" value="2"/>
</dbReference>
<dbReference type="SMART" id="SM00100">
    <property type="entry name" value="cNMP"/>
    <property type="match status" value="2"/>
</dbReference>
<dbReference type="InterPro" id="IPR050503">
    <property type="entry name" value="cAMP-dep_PK_reg_su-like"/>
</dbReference>
<feature type="domain" description="Cyclic nucleotide-binding" evidence="2">
    <location>
        <begin position="49"/>
        <end position="129"/>
    </location>
</feature>
<accession>A0A7S4L678</accession>
<dbReference type="AlphaFoldDB" id="A0A7S4L678"/>
<gene>
    <name evidence="3" type="ORF">GTHE00462_LOCUS23995</name>
</gene>
<dbReference type="GO" id="GO:0005829">
    <property type="term" value="C:cytosol"/>
    <property type="evidence" value="ECO:0007669"/>
    <property type="project" value="TreeGrafter"/>
</dbReference>
<proteinExistence type="predicted"/>
<dbReference type="InterPro" id="IPR007858">
    <property type="entry name" value="Dpy-30_motif"/>
</dbReference>
<organism evidence="3">
    <name type="scientific">Guillardia theta</name>
    <name type="common">Cryptophyte</name>
    <name type="synonym">Cryptomonas phi</name>
    <dbReference type="NCBI Taxonomy" id="55529"/>
    <lineage>
        <taxon>Eukaryota</taxon>
        <taxon>Cryptophyceae</taxon>
        <taxon>Pyrenomonadales</taxon>
        <taxon>Geminigeraceae</taxon>
        <taxon>Guillardia</taxon>
    </lineage>
</organism>
<evidence type="ECO:0000259" key="2">
    <source>
        <dbReference type="PROSITE" id="PS50042"/>
    </source>
</evidence>
<dbReference type="SUPFAM" id="SSF51206">
    <property type="entry name" value="cAMP-binding domain-like"/>
    <property type="match status" value="2"/>
</dbReference>
<dbReference type="PROSITE" id="PS00888">
    <property type="entry name" value="CNMP_BINDING_1"/>
    <property type="match status" value="1"/>
</dbReference>
<dbReference type="InterPro" id="IPR014710">
    <property type="entry name" value="RmlC-like_jellyroll"/>
</dbReference>
<dbReference type="EMBL" id="HBKN01030835">
    <property type="protein sequence ID" value="CAE2315558.1"/>
    <property type="molecule type" value="Transcribed_RNA"/>
</dbReference>
<evidence type="ECO:0000256" key="1">
    <source>
        <dbReference type="SAM" id="MobiDB-lite"/>
    </source>
</evidence>
<feature type="domain" description="Cyclic nucleotide-binding" evidence="2">
    <location>
        <begin position="205"/>
        <end position="342"/>
    </location>
</feature>
<dbReference type="InterPro" id="IPR018490">
    <property type="entry name" value="cNMP-bd_dom_sf"/>
</dbReference>
<dbReference type="PROSITE" id="PS00889">
    <property type="entry name" value="CNMP_BINDING_2"/>
    <property type="match status" value="1"/>
</dbReference>
<sequence>MSDQGTVGVSKKEKVKQYLEASILPFLSQALTKLCAEEPSDPFEWLGRYLIENNPRATRKFDHKEALVLKLAQGDFFGEIALLHGKPRQATVKSVGSSTLLVLSRDAFNRLCGSLFDILQRNIGEYKDVEFMEEEPEEHLDDYGGVSEEEDYEEPPPPPVNMRRGRRDTVYLAATKVEDDWRPPEFPKTDEERDRIHKYIEKTALLSYLDPSSKDLVVTAVEKLEFDDGQDIISQGDEADYYYILDSGKADVLIAKPLGSDPVKVNEYGPGAAFVVAWCHAGDVLAGGSFGELALLHGDKRIATIRATEVLKTAPGLASDCSRDQHCVTWALQRDTFRKLMMQRFEEQRLRALLVSDSDLQWKASLEREGSVPLQGFLLHRERSLVILLQVNILKELDHYEKFKIAEAMQVDVNKHVVQSDVNDADEKGGG</sequence>
<feature type="region of interest" description="Disordered" evidence="1">
    <location>
        <begin position="142"/>
        <end position="164"/>
    </location>
</feature>
<dbReference type="GO" id="GO:0005952">
    <property type="term" value="C:cAMP-dependent protein kinase complex"/>
    <property type="evidence" value="ECO:0007669"/>
    <property type="project" value="InterPro"/>
</dbReference>
<dbReference type="Gene3D" id="1.20.890.10">
    <property type="entry name" value="cAMP-dependent protein kinase regulatory subunit, dimerization-anchoring domain"/>
    <property type="match status" value="1"/>
</dbReference>
<dbReference type="PRINTS" id="PR00103">
    <property type="entry name" value="CAMPKINASE"/>
</dbReference>
<dbReference type="Pfam" id="PF00027">
    <property type="entry name" value="cNMP_binding"/>
    <property type="match status" value="1"/>
</dbReference>
<protein>
    <recommendedName>
        <fullName evidence="2">Cyclic nucleotide-binding domain-containing protein</fullName>
    </recommendedName>
</protein>